<feature type="transmembrane region" description="Helical" evidence="10">
    <location>
        <begin position="279"/>
        <end position="298"/>
    </location>
</feature>
<dbReference type="Proteomes" id="UP000271587">
    <property type="component" value="Chromosome"/>
</dbReference>
<dbReference type="GO" id="GO:0000009">
    <property type="term" value="F:alpha-1,6-mannosyltransferase activity"/>
    <property type="evidence" value="ECO:0007669"/>
    <property type="project" value="InterPro"/>
</dbReference>
<proteinExistence type="predicted"/>
<evidence type="ECO:0000256" key="4">
    <source>
        <dbReference type="ARBA" id="ARBA00022676"/>
    </source>
</evidence>
<name>A0A3G6J2M8_9CORY</name>
<organism evidence="12 13">
    <name type="scientific">Corynebacterium gerontici</name>
    <dbReference type="NCBI Taxonomy" id="2079234"/>
    <lineage>
        <taxon>Bacteria</taxon>
        <taxon>Bacillati</taxon>
        <taxon>Actinomycetota</taxon>
        <taxon>Actinomycetes</taxon>
        <taxon>Mycobacteriales</taxon>
        <taxon>Corynebacteriaceae</taxon>
        <taxon>Corynebacterium</taxon>
    </lineage>
</organism>
<dbReference type="EMBL" id="CP033897">
    <property type="protein sequence ID" value="AZA12321.1"/>
    <property type="molecule type" value="Genomic_DNA"/>
</dbReference>
<feature type="transmembrane region" description="Helical" evidence="10">
    <location>
        <begin position="190"/>
        <end position="209"/>
    </location>
</feature>
<sequence precursor="true">MLFALTALLRLGLLLAMNPQHAVDYLGKWDGEQYSEIARFGYFSPDGVRPADPDTYAQRLAFFPGFPALIRCCYWLLHWIPSVTYVGVGVGIACVAGILATWGFMRLALPARPSASALLLLGAPMAITMQMAYTESLFMACAFWALVFMRGRRLLPAAILVAASGFLRLTAVDLWLVFAALILVYQRKTFRNWLLLIASALPFVAYILWASAHSRDLGGYFGLQKRGWNSGVDFGKATVEWIFTWHSNFGYIISSVVMVGAAVAVVLGAWWVYRGHLEWFVWFFGAAITANVLLSDGIMHSRPRLLLPAIVLLIPLARRIPTWGMLAWTLAGVLVSAYMVGIFTWAI</sequence>
<comment type="pathway">
    <text evidence="2">Glycolipid biosynthesis; glycosylphosphatidylinositol-anchor biosynthesis.</text>
</comment>
<feature type="chain" id="PRO_5017953591" description="Mannosyltransferase (PIG-V)" evidence="11">
    <location>
        <begin position="23"/>
        <end position="347"/>
    </location>
</feature>
<evidence type="ECO:0000256" key="11">
    <source>
        <dbReference type="SAM" id="SignalP"/>
    </source>
</evidence>
<dbReference type="GO" id="GO:0004376">
    <property type="term" value="F:GPI mannosyltransferase activity"/>
    <property type="evidence" value="ECO:0007669"/>
    <property type="project" value="InterPro"/>
</dbReference>
<keyword evidence="3" id="KW-0337">GPI-anchor biosynthesis</keyword>
<evidence type="ECO:0008006" key="14">
    <source>
        <dbReference type="Google" id="ProtNLM"/>
    </source>
</evidence>
<keyword evidence="13" id="KW-1185">Reference proteome</keyword>
<evidence type="ECO:0000256" key="1">
    <source>
        <dbReference type="ARBA" id="ARBA00004477"/>
    </source>
</evidence>
<dbReference type="GO" id="GO:0031501">
    <property type="term" value="C:mannosyltransferase complex"/>
    <property type="evidence" value="ECO:0007669"/>
    <property type="project" value="TreeGrafter"/>
</dbReference>
<comment type="subcellular location">
    <subcellularLocation>
        <location evidence="1">Endoplasmic reticulum membrane</location>
        <topology evidence="1">Multi-pass membrane protein</topology>
    </subcellularLocation>
</comment>
<evidence type="ECO:0000256" key="6">
    <source>
        <dbReference type="ARBA" id="ARBA00022692"/>
    </source>
</evidence>
<feature type="transmembrane region" description="Helical" evidence="10">
    <location>
        <begin position="249"/>
        <end position="273"/>
    </location>
</feature>
<feature type="transmembrane region" description="Helical" evidence="10">
    <location>
        <begin position="84"/>
        <end position="105"/>
    </location>
</feature>
<evidence type="ECO:0000313" key="12">
    <source>
        <dbReference type="EMBL" id="AZA12321.1"/>
    </source>
</evidence>
<dbReference type="InterPro" id="IPR007315">
    <property type="entry name" value="PIG-V/Gpi18"/>
</dbReference>
<accession>A0A3G6J2M8</accession>
<evidence type="ECO:0000256" key="9">
    <source>
        <dbReference type="ARBA" id="ARBA00023136"/>
    </source>
</evidence>
<evidence type="ECO:0000256" key="8">
    <source>
        <dbReference type="ARBA" id="ARBA00022989"/>
    </source>
</evidence>
<dbReference type="UniPathway" id="UPA00196"/>
<keyword evidence="5" id="KW-0808">Transferase</keyword>
<keyword evidence="11" id="KW-0732">Signal</keyword>
<keyword evidence="6 10" id="KW-0812">Transmembrane</keyword>
<dbReference type="KEGG" id="cgk:CGERO_10180"/>
<feature type="signal peptide" evidence="11">
    <location>
        <begin position="1"/>
        <end position="22"/>
    </location>
</feature>
<evidence type="ECO:0000256" key="2">
    <source>
        <dbReference type="ARBA" id="ARBA00004687"/>
    </source>
</evidence>
<evidence type="ECO:0000256" key="3">
    <source>
        <dbReference type="ARBA" id="ARBA00022502"/>
    </source>
</evidence>
<gene>
    <name evidence="12" type="ORF">CGERO_10180</name>
</gene>
<evidence type="ECO:0000256" key="10">
    <source>
        <dbReference type="SAM" id="Phobius"/>
    </source>
</evidence>
<dbReference type="PANTHER" id="PTHR12468:SF2">
    <property type="entry name" value="GPI MANNOSYLTRANSFERASE 2"/>
    <property type="match status" value="1"/>
</dbReference>
<keyword evidence="9 10" id="KW-0472">Membrane</keyword>
<evidence type="ECO:0000256" key="5">
    <source>
        <dbReference type="ARBA" id="ARBA00022679"/>
    </source>
</evidence>
<keyword evidence="7" id="KW-0256">Endoplasmic reticulum</keyword>
<evidence type="ECO:0000313" key="13">
    <source>
        <dbReference type="Proteomes" id="UP000271587"/>
    </source>
</evidence>
<dbReference type="AlphaFoldDB" id="A0A3G6J2M8"/>
<protein>
    <recommendedName>
        <fullName evidence="14">Mannosyltransferase (PIG-V)</fullName>
    </recommendedName>
</protein>
<feature type="transmembrane region" description="Helical" evidence="10">
    <location>
        <begin position="117"/>
        <end position="147"/>
    </location>
</feature>
<evidence type="ECO:0000256" key="7">
    <source>
        <dbReference type="ARBA" id="ARBA00022824"/>
    </source>
</evidence>
<feature type="transmembrane region" description="Helical" evidence="10">
    <location>
        <begin position="327"/>
        <end position="346"/>
    </location>
</feature>
<dbReference type="GO" id="GO:0016020">
    <property type="term" value="C:membrane"/>
    <property type="evidence" value="ECO:0007669"/>
    <property type="project" value="GOC"/>
</dbReference>
<feature type="transmembrane region" description="Helical" evidence="10">
    <location>
        <begin position="159"/>
        <end position="184"/>
    </location>
</feature>
<dbReference type="PANTHER" id="PTHR12468">
    <property type="entry name" value="GPI MANNOSYLTRANSFERASE 2"/>
    <property type="match status" value="1"/>
</dbReference>
<dbReference type="GO" id="GO:0006506">
    <property type="term" value="P:GPI anchor biosynthetic process"/>
    <property type="evidence" value="ECO:0007669"/>
    <property type="project" value="UniProtKB-UniPathway"/>
</dbReference>
<reference evidence="12 13" key="1">
    <citation type="submission" date="2018-11" db="EMBL/GenBank/DDBJ databases">
        <authorList>
            <person name="Kleinhagauer T."/>
            <person name="Glaeser S.P."/>
            <person name="Spergser J."/>
            <person name="Ruckert C."/>
            <person name="Kaempfer P."/>
            <person name="Busse H.-J."/>
        </authorList>
    </citation>
    <scope>NUCLEOTIDE SEQUENCE [LARGE SCALE GENOMIC DNA]</scope>
    <source>
        <strain evidence="12 13">W8</strain>
    </source>
</reference>
<keyword evidence="8 10" id="KW-1133">Transmembrane helix</keyword>
<keyword evidence="4" id="KW-0328">Glycosyltransferase</keyword>